<dbReference type="SUPFAM" id="SSF56112">
    <property type="entry name" value="Protein kinase-like (PK-like)"/>
    <property type="match status" value="1"/>
</dbReference>
<name>A0A0C4E9Z0_MAGP6</name>
<proteinExistence type="predicted"/>
<evidence type="ECO:0000256" key="1">
    <source>
        <dbReference type="ARBA" id="ARBA00011961"/>
    </source>
</evidence>
<dbReference type="InterPro" id="IPR011009">
    <property type="entry name" value="Kinase-like_dom_sf"/>
</dbReference>
<reference evidence="6" key="2">
    <citation type="submission" date="2010-05" db="EMBL/GenBank/DDBJ databases">
        <title>The genome sequence of Magnaporthe poae strain ATCC 64411.</title>
        <authorList>
            <person name="Ma L.-J."/>
            <person name="Dead R."/>
            <person name="Young S."/>
            <person name="Zeng Q."/>
            <person name="Koehrsen M."/>
            <person name="Alvarado L."/>
            <person name="Berlin A."/>
            <person name="Chapman S.B."/>
            <person name="Chen Z."/>
            <person name="Freedman E."/>
            <person name="Gellesch M."/>
            <person name="Goldberg J."/>
            <person name="Griggs A."/>
            <person name="Gujja S."/>
            <person name="Heilman E.R."/>
            <person name="Heiman D."/>
            <person name="Hepburn T."/>
            <person name="Howarth C."/>
            <person name="Jen D."/>
            <person name="Larson L."/>
            <person name="Mehta T."/>
            <person name="Neiman D."/>
            <person name="Pearson M."/>
            <person name="Roberts A."/>
            <person name="Saif S."/>
            <person name="Shea T."/>
            <person name="Shenoy N."/>
            <person name="Sisk P."/>
            <person name="Stolte C."/>
            <person name="Sykes S."/>
            <person name="Walk T."/>
            <person name="White J."/>
            <person name="Yandava C."/>
            <person name="Haas B."/>
            <person name="Nusbaum C."/>
            <person name="Birren B."/>
        </authorList>
    </citation>
    <scope>NUCLEOTIDE SEQUENCE [LARGE SCALE GENOMIC DNA]</scope>
    <source>
        <strain evidence="6">ATCC 64411 / 73-15</strain>
    </source>
</reference>
<evidence type="ECO:0000313" key="5">
    <source>
        <dbReference type="EnsemblFungi" id="MAPG_09442T0"/>
    </source>
</evidence>
<dbReference type="InterPro" id="IPR016477">
    <property type="entry name" value="Fructo-/Ketosamine-3-kinase"/>
</dbReference>
<gene>
    <name evidence="4" type="ORF">MAPG_09442</name>
</gene>
<feature type="compositionally biased region" description="Low complexity" evidence="3">
    <location>
        <begin position="393"/>
        <end position="403"/>
    </location>
</feature>
<dbReference type="OMA" id="HRMTSEY"/>
<feature type="compositionally biased region" description="Acidic residues" evidence="3">
    <location>
        <begin position="404"/>
        <end position="414"/>
    </location>
</feature>
<feature type="region of interest" description="Disordered" evidence="3">
    <location>
        <begin position="344"/>
        <end position="373"/>
    </location>
</feature>
<dbReference type="PANTHER" id="PTHR12149">
    <property type="entry name" value="FRUCTOSAMINE 3 KINASE-RELATED PROTEIN"/>
    <property type="match status" value="1"/>
</dbReference>
<feature type="compositionally biased region" description="Low complexity" evidence="3">
    <location>
        <begin position="356"/>
        <end position="366"/>
    </location>
</feature>
<dbReference type="EMBL" id="GL876976">
    <property type="protein sequence ID" value="KLU90917.1"/>
    <property type="molecule type" value="Genomic_DNA"/>
</dbReference>
<dbReference type="Proteomes" id="UP000011715">
    <property type="component" value="Unassembled WGS sequence"/>
</dbReference>
<reference evidence="4" key="3">
    <citation type="submission" date="2011-03" db="EMBL/GenBank/DDBJ databases">
        <title>Annotation of Magnaporthe poae ATCC 64411.</title>
        <authorList>
            <person name="Ma L.-J."/>
            <person name="Dead R."/>
            <person name="Young S.K."/>
            <person name="Zeng Q."/>
            <person name="Gargeya S."/>
            <person name="Fitzgerald M."/>
            <person name="Haas B."/>
            <person name="Abouelleil A."/>
            <person name="Alvarado L."/>
            <person name="Arachchi H.M."/>
            <person name="Berlin A."/>
            <person name="Brown A."/>
            <person name="Chapman S.B."/>
            <person name="Chen Z."/>
            <person name="Dunbar C."/>
            <person name="Freedman E."/>
            <person name="Gearin G."/>
            <person name="Gellesch M."/>
            <person name="Goldberg J."/>
            <person name="Griggs A."/>
            <person name="Gujja S."/>
            <person name="Heiman D."/>
            <person name="Howarth C."/>
            <person name="Larson L."/>
            <person name="Lui A."/>
            <person name="MacDonald P.J.P."/>
            <person name="Mehta T."/>
            <person name="Montmayeur A."/>
            <person name="Murphy C."/>
            <person name="Neiman D."/>
            <person name="Pearson M."/>
            <person name="Priest M."/>
            <person name="Roberts A."/>
            <person name="Saif S."/>
            <person name="Shea T."/>
            <person name="Shenoy N."/>
            <person name="Sisk P."/>
            <person name="Stolte C."/>
            <person name="Sykes S."/>
            <person name="Yandava C."/>
            <person name="Wortman J."/>
            <person name="Nusbaum C."/>
            <person name="Birren B."/>
        </authorList>
    </citation>
    <scope>NUCLEOTIDE SEQUENCE</scope>
    <source>
        <strain evidence="4">ATCC 64411</strain>
    </source>
</reference>
<dbReference type="GO" id="GO:0102193">
    <property type="term" value="F:protein-ribulosamine 3-kinase activity"/>
    <property type="evidence" value="ECO:0007669"/>
    <property type="project" value="UniProtKB-EC"/>
</dbReference>
<dbReference type="Gene3D" id="3.90.1200.10">
    <property type="match status" value="1"/>
</dbReference>
<dbReference type="EMBL" id="ADBL01002412">
    <property type="status" value="NOT_ANNOTATED_CDS"/>
    <property type="molecule type" value="Genomic_DNA"/>
</dbReference>
<reference evidence="4" key="1">
    <citation type="submission" date="2010-05" db="EMBL/GenBank/DDBJ databases">
        <title>The Genome Sequence of Magnaporthe poae strain ATCC 64411.</title>
        <authorList>
            <consortium name="The Broad Institute Genome Sequencing Platform"/>
            <consortium name="Broad Institute Genome Sequencing Center for Infectious Disease"/>
            <person name="Ma L.-J."/>
            <person name="Dead R."/>
            <person name="Young S."/>
            <person name="Zeng Q."/>
            <person name="Koehrsen M."/>
            <person name="Alvarado L."/>
            <person name="Berlin A."/>
            <person name="Chapman S.B."/>
            <person name="Chen Z."/>
            <person name="Freedman E."/>
            <person name="Gellesch M."/>
            <person name="Goldberg J."/>
            <person name="Griggs A."/>
            <person name="Gujja S."/>
            <person name="Heilman E.R."/>
            <person name="Heiman D."/>
            <person name="Hepburn T."/>
            <person name="Howarth C."/>
            <person name="Jen D."/>
            <person name="Larson L."/>
            <person name="Mehta T."/>
            <person name="Neiman D."/>
            <person name="Pearson M."/>
            <person name="Roberts A."/>
            <person name="Saif S."/>
            <person name="Shea T."/>
            <person name="Shenoy N."/>
            <person name="Sisk P."/>
            <person name="Stolte C."/>
            <person name="Sykes S."/>
            <person name="Walk T."/>
            <person name="White J."/>
            <person name="Yandava C."/>
            <person name="Haas B."/>
            <person name="Nusbaum C."/>
            <person name="Birren B."/>
        </authorList>
    </citation>
    <scope>NUCLEOTIDE SEQUENCE</scope>
    <source>
        <strain evidence="4">ATCC 64411</strain>
    </source>
</reference>
<reference evidence="5" key="4">
    <citation type="journal article" date="2015" name="G3 (Bethesda)">
        <title>Genome sequences of three phytopathogenic species of the Magnaporthaceae family of fungi.</title>
        <authorList>
            <person name="Okagaki L.H."/>
            <person name="Nunes C.C."/>
            <person name="Sailsbery J."/>
            <person name="Clay B."/>
            <person name="Brown D."/>
            <person name="John T."/>
            <person name="Oh Y."/>
            <person name="Young N."/>
            <person name="Fitzgerald M."/>
            <person name="Haas B.J."/>
            <person name="Zeng Q."/>
            <person name="Young S."/>
            <person name="Adiconis X."/>
            <person name="Fan L."/>
            <person name="Levin J.Z."/>
            <person name="Mitchell T.K."/>
            <person name="Okubara P.A."/>
            <person name="Farman M.L."/>
            <person name="Kohn L.M."/>
            <person name="Birren B."/>
            <person name="Ma L.-J."/>
            <person name="Dean R.A."/>
        </authorList>
    </citation>
    <scope>NUCLEOTIDE SEQUENCE</scope>
    <source>
        <strain evidence="5">ATCC 64411 / 73-15</strain>
    </source>
</reference>
<evidence type="ECO:0000313" key="6">
    <source>
        <dbReference type="Proteomes" id="UP000011715"/>
    </source>
</evidence>
<dbReference type="OrthoDB" id="5772781at2759"/>
<evidence type="ECO:0000256" key="3">
    <source>
        <dbReference type="SAM" id="MobiDB-lite"/>
    </source>
</evidence>
<feature type="region of interest" description="Disordered" evidence="3">
    <location>
        <begin position="386"/>
        <end position="414"/>
    </location>
</feature>
<evidence type="ECO:0000313" key="4">
    <source>
        <dbReference type="EMBL" id="KLU90917.1"/>
    </source>
</evidence>
<keyword evidence="6" id="KW-1185">Reference proteome</keyword>
<dbReference type="VEuPathDB" id="FungiDB:MAPG_09442"/>
<organism evidence="5 6">
    <name type="scientific">Magnaporthiopsis poae (strain ATCC 64411 / 73-15)</name>
    <name type="common">Kentucky bluegrass fungus</name>
    <name type="synonym">Magnaporthe poae</name>
    <dbReference type="NCBI Taxonomy" id="644358"/>
    <lineage>
        <taxon>Eukaryota</taxon>
        <taxon>Fungi</taxon>
        <taxon>Dikarya</taxon>
        <taxon>Ascomycota</taxon>
        <taxon>Pezizomycotina</taxon>
        <taxon>Sordariomycetes</taxon>
        <taxon>Sordariomycetidae</taxon>
        <taxon>Magnaporthales</taxon>
        <taxon>Magnaporthaceae</taxon>
        <taxon>Magnaporthiopsis</taxon>
    </lineage>
</organism>
<reference evidence="5" key="5">
    <citation type="submission" date="2015-06" db="UniProtKB">
        <authorList>
            <consortium name="EnsemblFungi"/>
        </authorList>
    </citation>
    <scope>IDENTIFICATION</scope>
    <source>
        <strain evidence="5">ATCC 64411</strain>
    </source>
</reference>
<protein>
    <recommendedName>
        <fullName evidence="1">protein-ribulosamine 3-kinase</fullName>
        <ecNumber evidence="1">2.7.1.172</ecNumber>
    </recommendedName>
</protein>
<comment type="catalytic activity">
    <reaction evidence="2">
        <text>N(6)-D-ribulosyl-L-lysyl-[protein] + ATP = N(6)-(3-O-phospho-D-ribulosyl)-L-lysyl-[protein] + ADP + H(+)</text>
        <dbReference type="Rhea" id="RHEA:48432"/>
        <dbReference type="Rhea" id="RHEA-COMP:12103"/>
        <dbReference type="Rhea" id="RHEA-COMP:12104"/>
        <dbReference type="ChEBI" id="CHEBI:15378"/>
        <dbReference type="ChEBI" id="CHEBI:30616"/>
        <dbReference type="ChEBI" id="CHEBI:90418"/>
        <dbReference type="ChEBI" id="CHEBI:90420"/>
        <dbReference type="ChEBI" id="CHEBI:456216"/>
        <dbReference type="EC" id="2.7.1.172"/>
    </reaction>
    <physiologicalReaction direction="left-to-right" evidence="2">
        <dbReference type="Rhea" id="RHEA:48433"/>
    </physiologicalReaction>
</comment>
<evidence type="ECO:0000256" key="2">
    <source>
        <dbReference type="ARBA" id="ARBA00048655"/>
    </source>
</evidence>
<dbReference type="EC" id="2.7.1.172" evidence="1"/>
<accession>A0A0C4E9Z0</accession>
<dbReference type="AlphaFoldDB" id="A0A0C4E9Z0"/>
<sequence>MAAQGSMADKWDREIPVPAHVIGYVDPGVRKKLPVGTTVHSISPSGKSFWARTAKIEATGADGTDTPFFIKVNQFQHGRNMISSEFASMTKLHSIMPEMVPEPIAWGAYEEEDDIYFFVCRFVTMSGDIPDVGDFPALLAKMHQRGASADGEFGLPYVTYSGRNPQFFPPSRSWEECFTLGIKAEFELEERTHGPDEEMRRLRDGVLAIAIPRLLRPLETEGRTLVPTLVHGDLWDGNASVDTTTGHPVIYDAVPIYAHNEYDLGPWWAPRHRMTSEYINKYSLCNPPSEPADDFEGRGLLYRLRFDLHASSLYPGSLKRRGLVMDTMRELLARYPHGYEEYSLDHGLSPDPLTPDSPRSSASPSSSEEDSDTELLGFDLPCWVGEPDPLTPDSPRSSASLSSSEEDSDMELLELDLPCWMREPESAEFPITAQGEMTGVMHQPLAV</sequence>
<dbReference type="Pfam" id="PF03881">
    <property type="entry name" value="Fructosamin_kin"/>
    <property type="match status" value="1"/>
</dbReference>
<dbReference type="EnsemblFungi" id="MAPG_09442T0">
    <property type="protein sequence ID" value="MAPG_09442T0"/>
    <property type="gene ID" value="MAPG_09442"/>
</dbReference>
<dbReference type="PANTHER" id="PTHR12149:SF8">
    <property type="entry name" value="PROTEIN-RIBULOSAMINE 3-KINASE"/>
    <property type="match status" value="1"/>
</dbReference>
<dbReference type="eggNOG" id="KOG3021">
    <property type="taxonomic scope" value="Eukaryota"/>
</dbReference>